<evidence type="ECO:0000313" key="3">
    <source>
        <dbReference type="Proteomes" id="UP000324222"/>
    </source>
</evidence>
<feature type="compositionally biased region" description="Basic and acidic residues" evidence="1">
    <location>
        <begin position="92"/>
        <end position="101"/>
    </location>
</feature>
<feature type="compositionally biased region" description="Polar residues" evidence="1">
    <location>
        <begin position="82"/>
        <end position="91"/>
    </location>
</feature>
<protein>
    <submittedName>
        <fullName evidence="2">Uncharacterized protein</fullName>
    </submittedName>
</protein>
<sequence length="101" mass="10947">MSDQRGVAWRDKGDCSKVIAGTRGEVKGQGQSWAVSRASFHCAVPCWHPERVTGNILVASGDFIEEHHGDRRHRGTADQDAATPTPQTTSDTDGKNDICLT</sequence>
<comment type="caution">
    <text evidence="2">The sequence shown here is derived from an EMBL/GenBank/DDBJ whole genome shotgun (WGS) entry which is preliminary data.</text>
</comment>
<name>A0A5B7CSZ8_PORTR</name>
<dbReference type="AlphaFoldDB" id="A0A5B7CSZ8"/>
<feature type="region of interest" description="Disordered" evidence="1">
    <location>
        <begin position="67"/>
        <end position="101"/>
    </location>
</feature>
<dbReference type="Proteomes" id="UP000324222">
    <property type="component" value="Unassembled WGS sequence"/>
</dbReference>
<reference evidence="2 3" key="1">
    <citation type="submission" date="2019-05" db="EMBL/GenBank/DDBJ databases">
        <title>Another draft genome of Portunus trituberculatus and its Hox gene families provides insights of decapod evolution.</title>
        <authorList>
            <person name="Jeong J.-H."/>
            <person name="Song I."/>
            <person name="Kim S."/>
            <person name="Choi T."/>
            <person name="Kim D."/>
            <person name="Ryu S."/>
            <person name="Kim W."/>
        </authorList>
    </citation>
    <scope>NUCLEOTIDE SEQUENCE [LARGE SCALE GENOMIC DNA]</scope>
    <source>
        <tissue evidence="2">Muscle</tissue>
    </source>
</reference>
<accession>A0A5B7CSZ8</accession>
<keyword evidence="3" id="KW-1185">Reference proteome</keyword>
<organism evidence="2 3">
    <name type="scientific">Portunus trituberculatus</name>
    <name type="common">Swimming crab</name>
    <name type="synonym">Neptunus trituberculatus</name>
    <dbReference type="NCBI Taxonomy" id="210409"/>
    <lineage>
        <taxon>Eukaryota</taxon>
        <taxon>Metazoa</taxon>
        <taxon>Ecdysozoa</taxon>
        <taxon>Arthropoda</taxon>
        <taxon>Crustacea</taxon>
        <taxon>Multicrustacea</taxon>
        <taxon>Malacostraca</taxon>
        <taxon>Eumalacostraca</taxon>
        <taxon>Eucarida</taxon>
        <taxon>Decapoda</taxon>
        <taxon>Pleocyemata</taxon>
        <taxon>Brachyura</taxon>
        <taxon>Eubrachyura</taxon>
        <taxon>Portunoidea</taxon>
        <taxon>Portunidae</taxon>
        <taxon>Portuninae</taxon>
        <taxon>Portunus</taxon>
    </lineage>
</organism>
<proteinExistence type="predicted"/>
<gene>
    <name evidence="2" type="ORF">E2C01_004688</name>
</gene>
<evidence type="ECO:0000256" key="1">
    <source>
        <dbReference type="SAM" id="MobiDB-lite"/>
    </source>
</evidence>
<dbReference type="EMBL" id="VSRR010000193">
    <property type="protein sequence ID" value="MPC12011.1"/>
    <property type="molecule type" value="Genomic_DNA"/>
</dbReference>
<evidence type="ECO:0000313" key="2">
    <source>
        <dbReference type="EMBL" id="MPC12011.1"/>
    </source>
</evidence>